<gene>
    <name evidence="1" type="ORF">GRFL_0139</name>
</gene>
<dbReference type="Proteomes" id="UP000186230">
    <property type="component" value="Chromosome"/>
</dbReference>
<reference evidence="1 2" key="1">
    <citation type="submission" date="2016-07" db="EMBL/GenBank/DDBJ databases">
        <title>Multi-omics approach to identify versatile polysaccharide utilization systems of a marine flavobacterium Gramella flava.</title>
        <authorList>
            <person name="Tang K."/>
        </authorList>
    </citation>
    <scope>NUCLEOTIDE SEQUENCE [LARGE SCALE GENOMIC DNA]</scope>
    <source>
        <strain evidence="1 2">JLT2011</strain>
    </source>
</reference>
<dbReference type="Pfam" id="PF11015">
    <property type="entry name" value="DUF2853"/>
    <property type="match status" value="1"/>
</dbReference>
<dbReference type="AlphaFoldDB" id="A0A1L7I0Z4"/>
<keyword evidence="2" id="KW-1185">Reference proteome</keyword>
<proteinExistence type="predicted"/>
<dbReference type="Gene3D" id="1.10.238.120">
    <property type="entry name" value="Jann4075-like"/>
    <property type="match status" value="1"/>
</dbReference>
<accession>A0A1L7I0Z4</accession>
<dbReference type="SUPFAM" id="SSF158587">
    <property type="entry name" value="Jann4075-like"/>
    <property type="match status" value="1"/>
</dbReference>
<evidence type="ECO:0000313" key="2">
    <source>
        <dbReference type="Proteomes" id="UP000186230"/>
    </source>
</evidence>
<dbReference type="InterPro" id="IPR021274">
    <property type="entry name" value="DUF2853"/>
</dbReference>
<dbReference type="RefSeq" id="WP_083642584.1">
    <property type="nucleotide sequence ID" value="NZ_AMRU01000014.1"/>
</dbReference>
<organism evidence="1 2">
    <name type="scientific">Christiangramia flava JLT2011</name>
    <dbReference type="NCBI Taxonomy" id="1229726"/>
    <lineage>
        <taxon>Bacteria</taxon>
        <taxon>Pseudomonadati</taxon>
        <taxon>Bacteroidota</taxon>
        <taxon>Flavobacteriia</taxon>
        <taxon>Flavobacteriales</taxon>
        <taxon>Flavobacteriaceae</taxon>
        <taxon>Christiangramia</taxon>
    </lineage>
</organism>
<sequence>MSKLDEKVGQYIDDLKSKVGESNPDVDLVRKIAKAQGPSIYKADAETVSSSSEGEMNTVKKNFIMKKLGITDEGKAEDALNQVIEKYGKSNRNKYRVVVYYLLTKHFKKESIYK</sequence>
<name>A0A1L7I0Z4_9FLAO</name>
<evidence type="ECO:0000313" key="1">
    <source>
        <dbReference type="EMBL" id="APU66863.1"/>
    </source>
</evidence>
<dbReference type="STRING" id="1229726.GRFL_0139"/>
<dbReference type="KEGG" id="gfl:GRFL_0139"/>
<dbReference type="EMBL" id="CP016359">
    <property type="protein sequence ID" value="APU66863.1"/>
    <property type="molecule type" value="Genomic_DNA"/>
</dbReference>
<dbReference type="OrthoDB" id="9812542at2"/>
<protein>
    <submittedName>
        <fullName evidence="1">Uncharacterized protein</fullName>
    </submittedName>
</protein>
<dbReference type="InterPro" id="IPR023154">
    <property type="entry name" value="Jann4075-like_sf"/>
</dbReference>